<keyword evidence="2" id="KW-0813">Transport</keyword>
<dbReference type="InterPro" id="IPR036259">
    <property type="entry name" value="MFS_trans_sf"/>
</dbReference>
<keyword evidence="5 6" id="KW-0472">Membrane</keyword>
<evidence type="ECO:0000256" key="5">
    <source>
        <dbReference type="ARBA" id="ARBA00023136"/>
    </source>
</evidence>
<dbReference type="STRING" id="466.Lmac_0527"/>
<keyword evidence="9" id="KW-1185">Reference proteome</keyword>
<feature type="transmembrane region" description="Helical" evidence="6">
    <location>
        <begin position="100"/>
        <end position="122"/>
    </location>
</feature>
<feature type="transmembrane region" description="Helical" evidence="6">
    <location>
        <begin position="408"/>
        <end position="426"/>
    </location>
</feature>
<feature type="transmembrane region" description="Helical" evidence="6">
    <location>
        <begin position="41"/>
        <end position="63"/>
    </location>
</feature>
<dbReference type="OrthoDB" id="7584869at2"/>
<evidence type="ECO:0000256" key="4">
    <source>
        <dbReference type="ARBA" id="ARBA00022989"/>
    </source>
</evidence>
<dbReference type="InterPro" id="IPR011701">
    <property type="entry name" value="MFS"/>
</dbReference>
<evidence type="ECO:0000313" key="8">
    <source>
        <dbReference type="EMBL" id="KTD30583.1"/>
    </source>
</evidence>
<dbReference type="PANTHER" id="PTHR19432">
    <property type="entry name" value="SUGAR TRANSPORTER"/>
    <property type="match status" value="1"/>
</dbReference>
<evidence type="ECO:0000256" key="2">
    <source>
        <dbReference type="ARBA" id="ARBA00022448"/>
    </source>
</evidence>
<dbReference type="Pfam" id="PF07690">
    <property type="entry name" value="MFS_1"/>
    <property type="match status" value="1"/>
</dbReference>
<evidence type="ECO:0000313" key="9">
    <source>
        <dbReference type="Proteomes" id="UP000054908"/>
    </source>
</evidence>
<dbReference type="PATRIC" id="fig|466.6.peg.558"/>
<dbReference type="InterPro" id="IPR020846">
    <property type="entry name" value="MFS_dom"/>
</dbReference>
<feature type="domain" description="Major facilitator superfamily (MFS) profile" evidence="7">
    <location>
        <begin position="5"/>
        <end position="431"/>
    </location>
</feature>
<feature type="transmembrane region" description="Helical" evidence="6">
    <location>
        <begin position="134"/>
        <end position="156"/>
    </location>
</feature>
<dbReference type="PROSITE" id="PS50850">
    <property type="entry name" value="MFS"/>
    <property type="match status" value="1"/>
</dbReference>
<gene>
    <name evidence="8" type="ORF">Lmac_0527</name>
</gene>
<comment type="subcellular location">
    <subcellularLocation>
        <location evidence="1">Membrane</location>
        <topology evidence="1">Multi-pass membrane protein</topology>
    </subcellularLocation>
</comment>
<evidence type="ECO:0000256" key="3">
    <source>
        <dbReference type="ARBA" id="ARBA00022692"/>
    </source>
</evidence>
<feature type="transmembrane region" description="Helical" evidence="6">
    <location>
        <begin position="284"/>
        <end position="304"/>
    </location>
</feature>
<keyword evidence="3 6" id="KW-0812">Transmembrane</keyword>
<feature type="transmembrane region" description="Helical" evidence="6">
    <location>
        <begin position="373"/>
        <end position="396"/>
    </location>
</feature>
<evidence type="ECO:0000256" key="6">
    <source>
        <dbReference type="SAM" id="Phobius"/>
    </source>
</evidence>
<keyword evidence="4 6" id="KW-1133">Transmembrane helix</keyword>
<protein>
    <submittedName>
        <fullName evidence="8">Major Facilitator Superfamily protein</fullName>
    </submittedName>
</protein>
<dbReference type="EMBL" id="LNYL01000012">
    <property type="protein sequence ID" value="KTD30583.1"/>
    <property type="molecule type" value="Genomic_DNA"/>
</dbReference>
<reference evidence="8 9" key="1">
    <citation type="submission" date="2015-11" db="EMBL/GenBank/DDBJ databases">
        <title>Genomic analysis of 38 Legionella species identifies large and diverse effector repertoires.</title>
        <authorList>
            <person name="Burstein D."/>
            <person name="Amaro F."/>
            <person name="Zusman T."/>
            <person name="Lifshitz Z."/>
            <person name="Cohen O."/>
            <person name="Gilbert J.A."/>
            <person name="Pupko T."/>
            <person name="Shuman H.A."/>
            <person name="Segal G."/>
        </authorList>
    </citation>
    <scope>NUCLEOTIDE SEQUENCE [LARGE SCALE GENOMIC DNA]</scope>
    <source>
        <strain evidence="8 9">PX-1-G2-E2</strain>
    </source>
</reference>
<proteinExistence type="predicted"/>
<dbReference type="Gene3D" id="1.20.1250.20">
    <property type="entry name" value="MFS general substrate transporter like domains"/>
    <property type="match status" value="1"/>
</dbReference>
<dbReference type="RefSeq" id="WP_058451355.1">
    <property type="nucleotide sequence ID" value="NZ_CAAAIB010000006.1"/>
</dbReference>
<dbReference type="GO" id="GO:0008506">
    <property type="term" value="F:sucrose:proton symporter activity"/>
    <property type="evidence" value="ECO:0007669"/>
    <property type="project" value="TreeGrafter"/>
</dbReference>
<feature type="transmembrane region" description="Helical" evidence="6">
    <location>
        <begin position="231"/>
        <end position="253"/>
    </location>
</feature>
<evidence type="ECO:0000256" key="1">
    <source>
        <dbReference type="ARBA" id="ARBA00004141"/>
    </source>
</evidence>
<name>A0A0W0WE21_9GAMM</name>
<feature type="transmembrane region" description="Helical" evidence="6">
    <location>
        <begin position="316"/>
        <end position="334"/>
    </location>
</feature>
<dbReference type="SUPFAM" id="SSF103473">
    <property type="entry name" value="MFS general substrate transporter"/>
    <property type="match status" value="1"/>
</dbReference>
<dbReference type="Proteomes" id="UP000054908">
    <property type="component" value="Unassembled WGS sequence"/>
</dbReference>
<feature type="transmembrane region" description="Helical" evidence="6">
    <location>
        <begin position="176"/>
        <end position="197"/>
    </location>
</feature>
<dbReference type="GO" id="GO:0016020">
    <property type="term" value="C:membrane"/>
    <property type="evidence" value="ECO:0007669"/>
    <property type="project" value="UniProtKB-SubCell"/>
</dbReference>
<feature type="transmembrane region" description="Helical" evidence="6">
    <location>
        <begin position="340"/>
        <end position="361"/>
    </location>
</feature>
<dbReference type="PANTHER" id="PTHR19432:SF35">
    <property type="entry name" value="SOLUTE CARRIER FAMILY 45 MEMBER 3 ISOFORM X1"/>
    <property type="match status" value="1"/>
</dbReference>
<sequence length="442" mass="49506">MIDKKIFWLTLSSFSFGLVNTLQIAHLSPILQFVGFKSDKIAYLWLIAPLTGLIFQPIIGYLSDNIQSRFGRRRPLFLLSTMMGFSGLTGLPFASKGYLLIALIIFLDIGCNGNAQLARIMILDLYKGKARTKAFSWSSALYGLGAMCGGILPWLITHFVHSSNEVLFSKSPLYIQLTFLLGAFIYLLFSAITLIMVKEKPIIGKHFLKPSSKNFLLKKESIFSLKKLSPLFWRLSLILFFAWVAIFAVWNYLNIHIAQTAFNMPIEFTDKLEISRNYLTNANILTAVYFGVLQLSSTGFAFAIPYLSEWVTIKNILGIGLLVGSVSLLLIALVSNQYIIGIFMIFFGASWAVLSICPYELFAKIIPKGRNGFYMGVVNLPIVFPQIITGLILGVLYKSFFALQAYKIIFLASFSIFISAVFTLNVKSIFSKLSLLKVSFAK</sequence>
<dbReference type="AlphaFoldDB" id="A0A0W0WE21"/>
<feature type="transmembrane region" description="Helical" evidence="6">
    <location>
        <begin position="75"/>
        <end position="94"/>
    </location>
</feature>
<evidence type="ECO:0000259" key="7">
    <source>
        <dbReference type="PROSITE" id="PS50850"/>
    </source>
</evidence>
<accession>A0A0W0WE21</accession>
<comment type="caution">
    <text evidence="8">The sequence shown here is derived from an EMBL/GenBank/DDBJ whole genome shotgun (WGS) entry which is preliminary data.</text>
</comment>
<organism evidence="8 9">
    <name type="scientific">Legionella maceachernii</name>
    <dbReference type="NCBI Taxonomy" id="466"/>
    <lineage>
        <taxon>Bacteria</taxon>
        <taxon>Pseudomonadati</taxon>
        <taxon>Pseudomonadota</taxon>
        <taxon>Gammaproteobacteria</taxon>
        <taxon>Legionellales</taxon>
        <taxon>Legionellaceae</taxon>
        <taxon>Legionella</taxon>
    </lineage>
</organism>